<sequence length="317" mass="35960">MPAIIEREKVSPMMQQALRGHIVREREKRKQEAAEAEKVSEQKAREEEEIRKKIEEENSTLEEIKEQLDKLKDKLSGLREEKHHLFWQFKALLHEESKRKARQREQNEIAGVSSPFSQHGMRVSGHAMGQAPRLQGHGQHTYMSQPSRTMPGNPSMQQGVKRPHSPNAQGIHMYARPTLMYSSPQHKHDSNYAAHGSYLSPAHGSNHHSVVTTTPGRAYSSYSTPDRGGSAHHGKPEPGFLEDQSRNRIRMMPQSLSQQATSQFPHNSHSRSNSPGRFQVKSEKEMMSFSPGSSGSPAHHKYSSPQSNSRLMYMKHP</sequence>
<dbReference type="InterPro" id="IPR026094">
    <property type="entry name" value="GPS2"/>
</dbReference>
<dbReference type="Pfam" id="PF15991">
    <property type="entry name" value="G_path_suppress"/>
    <property type="match status" value="1"/>
</dbReference>
<feature type="compositionally biased region" description="Polar residues" evidence="1">
    <location>
        <begin position="255"/>
        <end position="276"/>
    </location>
</feature>
<feature type="region of interest" description="Disordered" evidence="1">
    <location>
        <begin position="26"/>
        <end position="50"/>
    </location>
</feature>
<organism evidence="2">
    <name type="scientific">Phallusia mammillata</name>
    <dbReference type="NCBI Taxonomy" id="59560"/>
    <lineage>
        <taxon>Eukaryota</taxon>
        <taxon>Metazoa</taxon>
        <taxon>Chordata</taxon>
        <taxon>Tunicata</taxon>
        <taxon>Ascidiacea</taxon>
        <taxon>Phlebobranchia</taxon>
        <taxon>Ascidiidae</taxon>
        <taxon>Phallusia</taxon>
    </lineage>
</organism>
<accession>A0A6F9DEI7</accession>
<feature type="compositionally biased region" description="Low complexity" evidence="1">
    <location>
        <begin position="287"/>
        <end position="297"/>
    </location>
</feature>
<protein>
    <submittedName>
        <fullName evidence="2">G protein pathway suppressor 2</fullName>
    </submittedName>
</protein>
<dbReference type="GO" id="GO:0003712">
    <property type="term" value="F:transcription coregulator activity"/>
    <property type="evidence" value="ECO:0007669"/>
    <property type="project" value="TreeGrafter"/>
</dbReference>
<dbReference type="PROSITE" id="PS50096">
    <property type="entry name" value="IQ"/>
    <property type="match status" value="1"/>
</dbReference>
<dbReference type="GO" id="GO:0005667">
    <property type="term" value="C:transcription regulator complex"/>
    <property type="evidence" value="ECO:0007669"/>
    <property type="project" value="TreeGrafter"/>
</dbReference>
<proteinExistence type="evidence at transcript level"/>
<dbReference type="AlphaFoldDB" id="A0A6F9DEI7"/>
<feature type="region of interest" description="Disordered" evidence="1">
    <location>
        <begin position="255"/>
        <end position="317"/>
    </location>
</feature>
<reference evidence="2" key="1">
    <citation type="submission" date="2020-04" db="EMBL/GenBank/DDBJ databases">
        <authorList>
            <person name="Neveu A P."/>
        </authorList>
    </citation>
    <scope>NUCLEOTIDE SEQUENCE</scope>
    <source>
        <tissue evidence="2">Whole embryo</tissue>
    </source>
</reference>
<dbReference type="PANTHER" id="PTHR22654">
    <property type="entry name" value="G PROTEIN PATHWAY SUPPRESSOR 2"/>
    <property type="match status" value="1"/>
</dbReference>
<feature type="region of interest" description="Disordered" evidence="1">
    <location>
        <begin position="130"/>
        <end position="165"/>
    </location>
</feature>
<feature type="compositionally biased region" description="Polar residues" evidence="1">
    <location>
        <begin position="207"/>
        <end position="224"/>
    </location>
</feature>
<dbReference type="PANTHER" id="PTHR22654:SF2">
    <property type="entry name" value="G PROTEIN PATHWAY SUPPRESSOR 2"/>
    <property type="match status" value="1"/>
</dbReference>
<name>A0A6F9DEI7_9ASCI</name>
<dbReference type="GO" id="GO:0006357">
    <property type="term" value="P:regulation of transcription by RNA polymerase II"/>
    <property type="evidence" value="ECO:0007669"/>
    <property type="project" value="TreeGrafter"/>
</dbReference>
<feature type="region of interest" description="Disordered" evidence="1">
    <location>
        <begin position="184"/>
        <end position="241"/>
    </location>
</feature>
<evidence type="ECO:0000256" key="1">
    <source>
        <dbReference type="SAM" id="MobiDB-lite"/>
    </source>
</evidence>
<gene>
    <name evidence="2" type="primary">Gps2</name>
</gene>
<evidence type="ECO:0000313" key="2">
    <source>
        <dbReference type="EMBL" id="CAB3250802.1"/>
    </source>
</evidence>
<feature type="compositionally biased region" description="Polar residues" evidence="1">
    <location>
        <begin position="141"/>
        <end position="158"/>
    </location>
</feature>
<dbReference type="EMBL" id="LR785578">
    <property type="protein sequence ID" value="CAB3250802.1"/>
    <property type="molecule type" value="mRNA"/>
</dbReference>